<evidence type="ECO:0000313" key="3">
    <source>
        <dbReference type="Proteomes" id="UP000887577"/>
    </source>
</evidence>
<proteinExistence type="predicted"/>
<reference evidence="4" key="1">
    <citation type="submission" date="2022-11" db="UniProtKB">
        <authorList>
            <consortium name="WormBaseParasite"/>
        </authorList>
    </citation>
    <scope>IDENTIFICATION</scope>
</reference>
<protein>
    <submittedName>
        <fullName evidence="4">ShKT domain-containing protein</fullName>
    </submittedName>
</protein>
<evidence type="ECO:0000313" key="4">
    <source>
        <dbReference type="WBParaSite" id="PSU_v2.g14826.t1"/>
    </source>
</evidence>
<sequence>MPICGSKFSDSCNKSNNSFYQHPQEIWYNNASLQMNDGDYKSCSPLDGEDPKCSDSFSESEFLLNFGTDRGVDTHMTYYNQKLDDYGISGCGQIPCEDVDTDCASKIKECKNSLYKPVMCKYCRKSCNLCTDRSCYN</sequence>
<keyword evidence="3" id="KW-1185">Reference proteome</keyword>
<name>A0A914Y6E2_9BILA</name>
<dbReference type="AlphaFoldDB" id="A0A914Y6E2"/>
<dbReference type="Gene3D" id="3.40.50.1820">
    <property type="entry name" value="alpha/beta hydrolase"/>
    <property type="match status" value="1"/>
</dbReference>
<dbReference type="Gene3D" id="1.10.10.1940">
    <property type="match status" value="1"/>
</dbReference>
<dbReference type="Proteomes" id="UP000887577">
    <property type="component" value="Unplaced"/>
</dbReference>
<dbReference type="InterPro" id="IPR003582">
    <property type="entry name" value="ShKT_dom"/>
</dbReference>
<dbReference type="SMART" id="SM00254">
    <property type="entry name" value="ShKT"/>
    <property type="match status" value="1"/>
</dbReference>
<feature type="disulfide bond" evidence="1">
    <location>
        <begin position="96"/>
        <end position="130"/>
    </location>
</feature>
<dbReference type="InterPro" id="IPR029058">
    <property type="entry name" value="AB_hydrolase_fold"/>
</dbReference>
<evidence type="ECO:0000259" key="2">
    <source>
        <dbReference type="PROSITE" id="PS51670"/>
    </source>
</evidence>
<comment type="caution">
    <text evidence="1">Lacks conserved residue(s) required for the propagation of feature annotation.</text>
</comment>
<organism evidence="3 4">
    <name type="scientific">Panagrolaimus superbus</name>
    <dbReference type="NCBI Taxonomy" id="310955"/>
    <lineage>
        <taxon>Eukaryota</taxon>
        <taxon>Metazoa</taxon>
        <taxon>Ecdysozoa</taxon>
        <taxon>Nematoda</taxon>
        <taxon>Chromadorea</taxon>
        <taxon>Rhabditida</taxon>
        <taxon>Tylenchina</taxon>
        <taxon>Panagrolaimomorpha</taxon>
        <taxon>Panagrolaimoidea</taxon>
        <taxon>Panagrolaimidae</taxon>
        <taxon>Panagrolaimus</taxon>
    </lineage>
</organism>
<feature type="domain" description="ShKT" evidence="2">
    <location>
        <begin position="96"/>
        <end position="130"/>
    </location>
</feature>
<dbReference type="PROSITE" id="PS51670">
    <property type="entry name" value="SHKT"/>
    <property type="match status" value="1"/>
</dbReference>
<keyword evidence="1" id="KW-1015">Disulfide bond</keyword>
<dbReference type="Pfam" id="PF01549">
    <property type="entry name" value="ShK"/>
    <property type="match status" value="1"/>
</dbReference>
<accession>A0A914Y6E2</accession>
<evidence type="ECO:0000256" key="1">
    <source>
        <dbReference type="PROSITE-ProRule" id="PRU01005"/>
    </source>
</evidence>
<dbReference type="WBParaSite" id="PSU_v2.g14826.t1">
    <property type="protein sequence ID" value="PSU_v2.g14826.t1"/>
    <property type="gene ID" value="PSU_v2.g14826"/>
</dbReference>